<accession>A0ABT7ES99</accession>
<proteinExistence type="predicted"/>
<comment type="caution">
    <text evidence="3">The sequence shown here is derived from an EMBL/GenBank/DDBJ whole genome shotgun (WGS) entry which is preliminary data.</text>
</comment>
<keyword evidence="3" id="KW-0378">Hydrolase</keyword>
<dbReference type="InterPro" id="IPR050491">
    <property type="entry name" value="AmpC-like"/>
</dbReference>
<keyword evidence="4" id="KW-1185">Reference proteome</keyword>
<organism evidence="3 4">
    <name type="scientific">Pseudoalteromonas obscura</name>
    <dbReference type="NCBI Taxonomy" id="3048491"/>
    <lineage>
        <taxon>Bacteria</taxon>
        <taxon>Pseudomonadati</taxon>
        <taxon>Pseudomonadota</taxon>
        <taxon>Gammaproteobacteria</taxon>
        <taxon>Alteromonadales</taxon>
        <taxon>Pseudoalteromonadaceae</taxon>
        <taxon>Pseudoalteromonas</taxon>
    </lineage>
</organism>
<dbReference type="EMBL" id="JASJUT010000013">
    <property type="protein sequence ID" value="MDK2597941.1"/>
    <property type="molecule type" value="Genomic_DNA"/>
</dbReference>
<dbReference type="PROSITE" id="PS51257">
    <property type="entry name" value="PROKAR_LIPOPROTEIN"/>
    <property type="match status" value="1"/>
</dbReference>
<dbReference type="InterPro" id="IPR001466">
    <property type="entry name" value="Beta-lactam-related"/>
</dbReference>
<evidence type="ECO:0000256" key="1">
    <source>
        <dbReference type="SAM" id="SignalP"/>
    </source>
</evidence>
<evidence type="ECO:0000259" key="2">
    <source>
        <dbReference type="Pfam" id="PF00144"/>
    </source>
</evidence>
<dbReference type="GO" id="GO:0016787">
    <property type="term" value="F:hydrolase activity"/>
    <property type="evidence" value="ECO:0007669"/>
    <property type="project" value="UniProtKB-KW"/>
</dbReference>
<feature type="chain" id="PRO_5046312843" evidence="1">
    <location>
        <begin position="23"/>
        <end position="400"/>
    </location>
</feature>
<dbReference type="PANTHER" id="PTHR46825">
    <property type="entry name" value="D-ALANYL-D-ALANINE-CARBOXYPEPTIDASE/ENDOPEPTIDASE AMPH"/>
    <property type="match status" value="1"/>
</dbReference>
<evidence type="ECO:0000313" key="3">
    <source>
        <dbReference type="EMBL" id="MDK2597941.1"/>
    </source>
</evidence>
<protein>
    <submittedName>
        <fullName evidence="3">Serine hydrolase domain-containing protein</fullName>
        <ecNumber evidence="3">3.1.1.103</ecNumber>
    </submittedName>
</protein>
<name>A0ABT7ES99_9GAMM</name>
<dbReference type="Pfam" id="PF00144">
    <property type="entry name" value="Beta-lactamase"/>
    <property type="match status" value="1"/>
</dbReference>
<feature type="signal peptide" evidence="1">
    <location>
        <begin position="1"/>
        <end position="22"/>
    </location>
</feature>
<keyword evidence="1" id="KW-0732">Signal</keyword>
<evidence type="ECO:0000313" key="4">
    <source>
        <dbReference type="Proteomes" id="UP001231915"/>
    </source>
</evidence>
<dbReference type="EC" id="3.1.1.103" evidence="3"/>
<dbReference type="InterPro" id="IPR012338">
    <property type="entry name" value="Beta-lactam/transpept-like"/>
</dbReference>
<dbReference type="RefSeq" id="WP_284138570.1">
    <property type="nucleotide sequence ID" value="NZ_JASJUT010000013.1"/>
</dbReference>
<dbReference type="SUPFAM" id="SSF56601">
    <property type="entry name" value="beta-lactamase/transpeptidase-like"/>
    <property type="match status" value="1"/>
</dbReference>
<reference evidence="3 4" key="1">
    <citation type="submission" date="2023-05" db="EMBL/GenBank/DDBJ databases">
        <title>Pseudoalteromonas ardens sp. nov., Pseudoalteromonas obscura sp. nov., and Pseudoalteromonas umbrosa sp. nov., isolated from the coral Montipora capitata.</title>
        <authorList>
            <person name="Thomas E.M."/>
            <person name="Smith E.M."/>
            <person name="Papke E."/>
            <person name="Shlafstein M.D."/>
            <person name="Oline D.K."/>
            <person name="Videau P."/>
            <person name="Saw J.H."/>
            <person name="Strangman W.K."/>
            <person name="Ushijima B."/>
        </authorList>
    </citation>
    <scope>NUCLEOTIDE SEQUENCE [LARGE SCALE GENOMIC DNA]</scope>
    <source>
        <strain evidence="3 4">P94</strain>
    </source>
</reference>
<sequence>MICRLRESFTIAIAIFSLSACGGDNSSNTQKNVSIPAQQPALNSVHKVEGEFNYQKLIDDLVSDQVHGIILHVSTPNRTFTGSSGTANLTTQAPLQPDAVYHLASTGKVFTALLAVQLHQAGLLDLDATIDTWLSPGIIEQIEHGTDITLRQLLNHSSGIYNYSDPRSNDAYVEFVLANYKKGITNQDLVQFALGQPAYFKPGSGAEYSNSNYALAGIILDRVLGHPNAHAMRDLIIDRLELVNTFSVGIENQFAEITPGYEKQNGEYINTWPILSHVTSSATPIASTVTELSLLMENIFNNEQWLSNQAREELIGAKSRASVSPGLEYVLGLWKEDIQGYTVYHHNGGNHGYVSNNLYIPELNTSVVYFLNCGLNDKCLDAFQTIERAVMESILVKLKV</sequence>
<dbReference type="Gene3D" id="3.40.710.10">
    <property type="entry name" value="DD-peptidase/beta-lactamase superfamily"/>
    <property type="match status" value="1"/>
</dbReference>
<feature type="domain" description="Beta-lactamase-related" evidence="2">
    <location>
        <begin position="56"/>
        <end position="374"/>
    </location>
</feature>
<gene>
    <name evidence="3" type="ORF">QNM18_23015</name>
</gene>
<dbReference type="PANTHER" id="PTHR46825:SF9">
    <property type="entry name" value="BETA-LACTAMASE-RELATED DOMAIN-CONTAINING PROTEIN"/>
    <property type="match status" value="1"/>
</dbReference>
<dbReference type="Proteomes" id="UP001231915">
    <property type="component" value="Unassembled WGS sequence"/>
</dbReference>